<dbReference type="SUPFAM" id="SSF53067">
    <property type="entry name" value="Actin-like ATPase domain"/>
    <property type="match status" value="2"/>
</dbReference>
<dbReference type="InterPro" id="IPR022496">
    <property type="entry name" value="T6A_TsaB"/>
</dbReference>
<dbReference type="InterPro" id="IPR043129">
    <property type="entry name" value="ATPase_NBD"/>
</dbReference>
<name>A0AAU9D5J3_9LACO</name>
<reference evidence="2 3" key="1">
    <citation type="journal article" date="2023" name="Microbiol. Spectr.">
        <title>Symbiosis of Carpenter Bees with Uncharacterized Lactic Acid Bacteria Showing NAD Auxotrophy.</title>
        <authorList>
            <person name="Kawasaki S."/>
            <person name="Ozawa K."/>
            <person name="Mori T."/>
            <person name="Yamamoto A."/>
            <person name="Ito M."/>
            <person name="Ohkuma M."/>
            <person name="Sakamoto M."/>
            <person name="Matsutani M."/>
        </authorList>
    </citation>
    <scope>NUCLEOTIDE SEQUENCE [LARGE SCALE GENOMIC DNA]</scope>
    <source>
        <strain evidence="2 3">XA3</strain>
    </source>
</reference>
<evidence type="ECO:0000313" key="2">
    <source>
        <dbReference type="EMBL" id="BDR58768.1"/>
    </source>
</evidence>
<dbReference type="Pfam" id="PF00814">
    <property type="entry name" value="TsaD"/>
    <property type="match status" value="1"/>
</dbReference>
<evidence type="ECO:0000259" key="1">
    <source>
        <dbReference type="Pfam" id="PF00814"/>
    </source>
</evidence>
<proteinExistence type="predicted"/>
<gene>
    <name evidence="2" type="ORF">XA3_12090</name>
</gene>
<dbReference type="InterPro" id="IPR000905">
    <property type="entry name" value="Gcp-like_dom"/>
</dbReference>
<organism evidence="2 3">
    <name type="scientific">Xylocopilactobacillus apicola</name>
    <dbReference type="NCBI Taxonomy" id="2932184"/>
    <lineage>
        <taxon>Bacteria</taxon>
        <taxon>Bacillati</taxon>
        <taxon>Bacillota</taxon>
        <taxon>Bacilli</taxon>
        <taxon>Lactobacillales</taxon>
        <taxon>Lactobacillaceae</taxon>
        <taxon>Xylocopilactobacillus</taxon>
    </lineage>
</organism>
<dbReference type="NCBIfam" id="TIGR03725">
    <property type="entry name" value="T6A_YeaZ"/>
    <property type="match status" value="1"/>
</dbReference>
<accession>A0AAU9D5J3</accession>
<dbReference type="Gene3D" id="3.30.420.40">
    <property type="match status" value="2"/>
</dbReference>
<dbReference type="RefSeq" id="WP_317634600.1">
    <property type="nucleotide sequence ID" value="NZ_AP026802.1"/>
</dbReference>
<keyword evidence="3" id="KW-1185">Reference proteome</keyword>
<dbReference type="GO" id="GO:0002949">
    <property type="term" value="P:tRNA threonylcarbamoyladenosine modification"/>
    <property type="evidence" value="ECO:0007669"/>
    <property type="project" value="InterPro"/>
</dbReference>
<evidence type="ECO:0000313" key="3">
    <source>
        <dbReference type="Proteomes" id="UP001321861"/>
    </source>
</evidence>
<dbReference type="EMBL" id="AP026802">
    <property type="protein sequence ID" value="BDR58768.1"/>
    <property type="molecule type" value="Genomic_DNA"/>
</dbReference>
<dbReference type="Proteomes" id="UP001321861">
    <property type="component" value="Chromosome"/>
</dbReference>
<dbReference type="KEGG" id="xap:XA3_12090"/>
<feature type="domain" description="Gcp-like" evidence="1">
    <location>
        <begin position="31"/>
        <end position="147"/>
    </location>
</feature>
<protein>
    <submittedName>
        <fullName evidence="2">tRNA (Adenosine(37)-N6)-threonylcarbamoyltransferase complex dimerization subunit type 1 TsaB</fullName>
    </submittedName>
</protein>
<sequence length="235" mass="25775">MLKLGIDCSEFGVSVALCEDNRLLVENTTGADKRASKFLVPHICDLLSQTNHSLAEVQQISVANGPGSFTGLKIGVTAAKVLAALNHAQLFAVSSLKNLAFNLLHTDQPVLSMISARHGNFYAGIYQNNNGKISTLMNDSYVNFSTLKADLVQFQDLLIVGSGLDEFADELANFGKIESKNLIPKGYSTILLSKDELPQDPDHLVPNYLRDPQAVLVWEKNNPNHENENYVAEIY</sequence>
<dbReference type="AlphaFoldDB" id="A0AAU9D5J3"/>